<evidence type="ECO:0000313" key="3">
    <source>
        <dbReference type="Proteomes" id="UP000494206"/>
    </source>
</evidence>
<proteinExistence type="predicted"/>
<name>A0A8S1F141_9PELO</name>
<reference evidence="2 3" key="1">
    <citation type="submission" date="2020-04" db="EMBL/GenBank/DDBJ databases">
        <authorList>
            <person name="Laetsch R D."/>
            <person name="Stevens L."/>
            <person name="Kumar S."/>
            <person name="Blaxter L. M."/>
        </authorList>
    </citation>
    <scope>NUCLEOTIDE SEQUENCE [LARGE SCALE GENOMIC DNA]</scope>
</reference>
<protein>
    <submittedName>
        <fullName evidence="2">Uncharacterized protein</fullName>
    </submittedName>
</protein>
<comment type="caution">
    <text evidence="2">The sequence shown here is derived from an EMBL/GenBank/DDBJ whole genome shotgun (WGS) entry which is preliminary data.</text>
</comment>
<feature type="signal peptide" evidence="1">
    <location>
        <begin position="1"/>
        <end position="19"/>
    </location>
</feature>
<accession>A0A8S1F141</accession>
<evidence type="ECO:0000256" key="1">
    <source>
        <dbReference type="SAM" id="SignalP"/>
    </source>
</evidence>
<keyword evidence="3" id="KW-1185">Reference proteome</keyword>
<feature type="chain" id="PRO_5035768045" evidence="1">
    <location>
        <begin position="20"/>
        <end position="154"/>
    </location>
</feature>
<evidence type="ECO:0000313" key="2">
    <source>
        <dbReference type="EMBL" id="CAB3407304.1"/>
    </source>
</evidence>
<organism evidence="2 3">
    <name type="scientific">Caenorhabditis bovis</name>
    <dbReference type="NCBI Taxonomy" id="2654633"/>
    <lineage>
        <taxon>Eukaryota</taxon>
        <taxon>Metazoa</taxon>
        <taxon>Ecdysozoa</taxon>
        <taxon>Nematoda</taxon>
        <taxon>Chromadorea</taxon>
        <taxon>Rhabditida</taxon>
        <taxon>Rhabditina</taxon>
        <taxon>Rhabditomorpha</taxon>
        <taxon>Rhabditoidea</taxon>
        <taxon>Rhabditidae</taxon>
        <taxon>Peloderinae</taxon>
        <taxon>Caenorhabditis</taxon>
    </lineage>
</organism>
<gene>
    <name evidence="2" type="ORF">CBOVIS_LOCUS9253</name>
</gene>
<dbReference type="Proteomes" id="UP000494206">
    <property type="component" value="Unassembled WGS sequence"/>
</dbReference>
<dbReference type="EMBL" id="CADEPM010000006">
    <property type="protein sequence ID" value="CAB3407304.1"/>
    <property type="molecule type" value="Genomic_DNA"/>
</dbReference>
<keyword evidence="1" id="KW-0732">Signal</keyword>
<sequence>MHLHRLIAFLAAILASAIATNCYACAPVNGKIDTTCPCAQMQLFGFITWDFDGHFSQARNNSCLGQMVCNGAKRMMVVSHVRSGNSYDYYRYHRWTYKEATCQDYWIDFAIRCDRSTKHYMITRIPVNKVIYEGVGNIPRFKLPLRLTYLMCQD</sequence>
<dbReference type="AlphaFoldDB" id="A0A8S1F141"/>